<sequence length="122" mass="14307">MSPHLGSTPSPGSRSRPDSGVGSSPINKPTIKDCTTDKKEQNNIEADPGKKKEHEEKVRKAREEQAQERARKLRELREAQKAAMEFRDKQQTERRKKIEEMKRRDDSRRQAVEERRRKVEKE</sequence>
<comment type="caution">
    <text evidence="2">The sequence shown here is derived from an EMBL/GenBank/DDBJ whole genome shotgun (WGS) entry which is preliminary data.</text>
</comment>
<name>A0A8S4Q0C7_OWEFU</name>
<proteinExistence type="predicted"/>
<reference evidence="2" key="1">
    <citation type="submission" date="2022-03" db="EMBL/GenBank/DDBJ databases">
        <authorList>
            <person name="Martin C."/>
        </authorList>
    </citation>
    <scope>NUCLEOTIDE SEQUENCE</scope>
</reference>
<feature type="non-terminal residue" evidence="2">
    <location>
        <position position="122"/>
    </location>
</feature>
<organism evidence="2 3">
    <name type="scientific">Owenia fusiformis</name>
    <name type="common">Polychaete worm</name>
    <dbReference type="NCBI Taxonomy" id="6347"/>
    <lineage>
        <taxon>Eukaryota</taxon>
        <taxon>Metazoa</taxon>
        <taxon>Spiralia</taxon>
        <taxon>Lophotrochozoa</taxon>
        <taxon>Annelida</taxon>
        <taxon>Polychaeta</taxon>
        <taxon>Sedentaria</taxon>
        <taxon>Canalipalpata</taxon>
        <taxon>Sabellida</taxon>
        <taxon>Oweniida</taxon>
        <taxon>Oweniidae</taxon>
        <taxon>Owenia</taxon>
    </lineage>
</organism>
<feature type="compositionally biased region" description="Basic and acidic residues" evidence="1">
    <location>
        <begin position="30"/>
        <end position="122"/>
    </location>
</feature>
<gene>
    <name evidence="2" type="ORF">OFUS_LOCUS23197</name>
</gene>
<accession>A0A8S4Q0C7</accession>
<evidence type="ECO:0000256" key="1">
    <source>
        <dbReference type="SAM" id="MobiDB-lite"/>
    </source>
</evidence>
<keyword evidence="3" id="KW-1185">Reference proteome</keyword>
<dbReference type="AlphaFoldDB" id="A0A8S4Q0C7"/>
<evidence type="ECO:0008006" key="4">
    <source>
        <dbReference type="Google" id="ProtNLM"/>
    </source>
</evidence>
<evidence type="ECO:0000313" key="3">
    <source>
        <dbReference type="Proteomes" id="UP000749559"/>
    </source>
</evidence>
<dbReference type="Proteomes" id="UP000749559">
    <property type="component" value="Unassembled WGS sequence"/>
</dbReference>
<evidence type="ECO:0000313" key="2">
    <source>
        <dbReference type="EMBL" id="CAH1799152.1"/>
    </source>
</evidence>
<protein>
    <recommendedName>
        <fullName evidence="4">Ensconsin-like</fullName>
    </recommendedName>
</protein>
<feature type="region of interest" description="Disordered" evidence="1">
    <location>
        <begin position="1"/>
        <end position="122"/>
    </location>
</feature>
<dbReference type="EMBL" id="CAIIXF020000011">
    <property type="protein sequence ID" value="CAH1799152.1"/>
    <property type="molecule type" value="Genomic_DNA"/>
</dbReference>
<feature type="compositionally biased region" description="Low complexity" evidence="1">
    <location>
        <begin position="1"/>
        <end position="25"/>
    </location>
</feature>